<proteinExistence type="predicted"/>
<comment type="caution">
    <text evidence="1">The sequence shown here is derived from an EMBL/GenBank/DDBJ whole genome shotgun (WGS) entry which is preliminary data.</text>
</comment>
<name>A0ACB9PAC4_BAUVA</name>
<sequence>MKSQENLASYVWHNTPVVENLCKYKFYPTYMAATVVQTAPNPIIQVKAEDNNTCNEAASRFIPEKITKLQPRGVMGW</sequence>
<accession>A0ACB9PAC4</accession>
<dbReference type="EMBL" id="CM039430">
    <property type="protein sequence ID" value="KAI4345378.1"/>
    <property type="molecule type" value="Genomic_DNA"/>
</dbReference>
<protein>
    <submittedName>
        <fullName evidence="1">Uncharacterized protein</fullName>
    </submittedName>
</protein>
<evidence type="ECO:0000313" key="1">
    <source>
        <dbReference type="EMBL" id="KAI4345378.1"/>
    </source>
</evidence>
<keyword evidence="2" id="KW-1185">Reference proteome</keyword>
<dbReference type="Proteomes" id="UP000828941">
    <property type="component" value="Chromosome 5"/>
</dbReference>
<organism evidence="1 2">
    <name type="scientific">Bauhinia variegata</name>
    <name type="common">Purple orchid tree</name>
    <name type="synonym">Phanera variegata</name>
    <dbReference type="NCBI Taxonomy" id="167791"/>
    <lineage>
        <taxon>Eukaryota</taxon>
        <taxon>Viridiplantae</taxon>
        <taxon>Streptophyta</taxon>
        <taxon>Embryophyta</taxon>
        <taxon>Tracheophyta</taxon>
        <taxon>Spermatophyta</taxon>
        <taxon>Magnoliopsida</taxon>
        <taxon>eudicotyledons</taxon>
        <taxon>Gunneridae</taxon>
        <taxon>Pentapetalae</taxon>
        <taxon>rosids</taxon>
        <taxon>fabids</taxon>
        <taxon>Fabales</taxon>
        <taxon>Fabaceae</taxon>
        <taxon>Cercidoideae</taxon>
        <taxon>Cercideae</taxon>
        <taxon>Bauhiniinae</taxon>
        <taxon>Bauhinia</taxon>
    </lineage>
</organism>
<evidence type="ECO:0000313" key="2">
    <source>
        <dbReference type="Proteomes" id="UP000828941"/>
    </source>
</evidence>
<gene>
    <name evidence="1" type="ORF">L6164_012507</name>
</gene>
<reference evidence="1 2" key="1">
    <citation type="journal article" date="2022" name="DNA Res.">
        <title>Chromosomal-level genome assembly of the orchid tree Bauhinia variegata (Leguminosae; Cercidoideae) supports the allotetraploid origin hypothesis of Bauhinia.</title>
        <authorList>
            <person name="Zhong Y."/>
            <person name="Chen Y."/>
            <person name="Zheng D."/>
            <person name="Pang J."/>
            <person name="Liu Y."/>
            <person name="Luo S."/>
            <person name="Meng S."/>
            <person name="Qian L."/>
            <person name="Wei D."/>
            <person name="Dai S."/>
            <person name="Zhou R."/>
        </authorList>
    </citation>
    <scope>NUCLEOTIDE SEQUENCE [LARGE SCALE GENOMIC DNA]</scope>
    <source>
        <strain evidence="1">BV-YZ2020</strain>
    </source>
</reference>